<sequence>MSEEEFNELFKEATHVHLCIRLDGTNYKTLRMPKLKRMFPFSDSLTIVNNPNLEAVVLGQDRNTFVMNMRVENNTKLSDPYIFHIEKICNKKNIGSKCEIKGMGIPGNPADFTTQSQALSQASNVETTQTLEIEEDLTTVLSEGDLLGPLQ</sequence>
<organism evidence="1 2">
    <name type="scientific">Strongylus vulgaris</name>
    <name type="common">Blood worm</name>
    <dbReference type="NCBI Taxonomy" id="40348"/>
    <lineage>
        <taxon>Eukaryota</taxon>
        <taxon>Metazoa</taxon>
        <taxon>Ecdysozoa</taxon>
        <taxon>Nematoda</taxon>
        <taxon>Chromadorea</taxon>
        <taxon>Rhabditida</taxon>
        <taxon>Rhabditina</taxon>
        <taxon>Rhabditomorpha</taxon>
        <taxon>Strongyloidea</taxon>
        <taxon>Strongylidae</taxon>
        <taxon>Strongylus</taxon>
    </lineage>
</organism>
<dbReference type="Proteomes" id="UP000270094">
    <property type="component" value="Unassembled WGS sequence"/>
</dbReference>
<protein>
    <submittedName>
        <fullName evidence="1">Uncharacterized protein</fullName>
    </submittedName>
</protein>
<dbReference type="AlphaFoldDB" id="A0A3P7LCY4"/>
<dbReference type="SUPFAM" id="SSF52058">
    <property type="entry name" value="L domain-like"/>
    <property type="match status" value="1"/>
</dbReference>
<dbReference type="OrthoDB" id="5874599at2759"/>
<name>A0A3P7LCY4_STRVU</name>
<proteinExistence type="predicted"/>
<accession>A0A3P7LCY4</accession>
<keyword evidence="2" id="KW-1185">Reference proteome</keyword>
<evidence type="ECO:0000313" key="2">
    <source>
        <dbReference type="Proteomes" id="UP000270094"/>
    </source>
</evidence>
<gene>
    <name evidence="1" type="ORF">SVUK_LOCUS12140</name>
</gene>
<reference evidence="1 2" key="1">
    <citation type="submission" date="2018-11" db="EMBL/GenBank/DDBJ databases">
        <authorList>
            <consortium name="Pathogen Informatics"/>
        </authorList>
    </citation>
    <scope>NUCLEOTIDE SEQUENCE [LARGE SCALE GENOMIC DNA]</scope>
</reference>
<dbReference type="EMBL" id="UYYB01098517">
    <property type="protein sequence ID" value="VDM77142.1"/>
    <property type="molecule type" value="Genomic_DNA"/>
</dbReference>
<evidence type="ECO:0000313" key="1">
    <source>
        <dbReference type="EMBL" id="VDM77142.1"/>
    </source>
</evidence>